<evidence type="ECO:0000313" key="1">
    <source>
        <dbReference type="EMBL" id="EFO3168115.1"/>
    </source>
</evidence>
<organism evidence="1 2">
    <name type="scientific">Escherichia coli O8</name>
    <dbReference type="NCBI Taxonomy" id="1010796"/>
    <lineage>
        <taxon>Bacteria</taxon>
        <taxon>Pseudomonadati</taxon>
        <taxon>Pseudomonadota</taxon>
        <taxon>Gammaproteobacteria</taxon>
        <taxon>Enterobacterales</taxon>
        <taxon>Enterobacteriaceae</taxon>
        <taxon>Escherichia</taxon>
    </lineage>
</organism>
<comment type="caution">
    <text evidence="1">The sequence shown here is derived from an EMBL/GenBank/DDBJ whole genome shotgun (WGS) entry which is preliminary data.</text>
</comment>
<dbReference type="EMBL" id="AATQVU010000099">
    <property type="protein sequence ID" value="EFO3168115.1"/>
    <property type="molecule type" value="Genomic_DNA"/>
</dbReference>
<evidence type="ECO:0000313" key="2">
    <source>
        <dbReference type="Proteomes" id="UP000735456"/>
    </source>
</evidence>
<protein>
    <submittedName>
        <fullName evidence="1">Uncharacterized protein</fullName>
    </submittedName>
</protein>
<gene>
    <name evidence="1" type="ORF">DP913_24600</name>
</gene>
<dbReference type="Proteomes" id="UP000735456">
    <property type="component" value="Unassembled WGS sequence"/>
</dbReference>
<sequence length="65" mass="7310">MRLFNPVTLTEVIPGLHDVTGAIELPEDNWFFTMTEIPQGMELTINEKGEPILIEVNQSQGKQAK</sequence>
<proteinExistence type="predicted"/>
<accession>A0A9P2MP85</accession>
<dbReference type="AlphaFoldDB" id="A0A9P2MP85"/>
<name>A0A9P2MP85_ECOLX</name>
<reference evidence="1" key="1">
    <citation type="submission" date="2018-06" db="EMBL/GenBank/DDBJ databases">
        <authorList>
            <consortium name="GenomeTrakr network: Whole genome sequencing for foodborne pathogen traceback"/>
        </authorList>
    </citation>
    <scope>NUCLEOTIDE SEQUENCE</scope>
    <source>
        <strain evidence="1">PSU-0700</strain>
    </source>
</reference>